<dbReference type="OrthoDB" id="9801997at2"/>
<protein>
    <submittedName>
        <fullName evidence="2">Carboxymuconolactone decarboxylase family protein</fullName>
    </submittedName>
</protein>
<evidence type="ECO:0000313" key="2">
    <source>
        <dbReference type="EMBL" id="QDT39906.1"/>
    </source>
</evidence>
<feature type="domain" description="Carboxymuconolactone decarboxylase-like" evidence="1">
    <location>
        <begin position="41"/>
        <end position="116"/>
    </location>
</feature>
<keyword evidence="3" id="KW-1185">Reference proteome</keyword>
<dbReference type="GO" id="GO:0051920">
    <property type="term" value="F:peroxiredoxin activity"/>
    <property type="evidence" value="ECO:0007669"/>
    <property type="project" value="InterPro"/>
</dbReference>
<organism evidence="2 3">
    <name type="scientific">Stratiformator vulcanicus</name>
    <dbReference type="NCBI Taxonomy" id="2527980"/>
    <lineage>
        <taxon>Bacteria</taxon>
        <taxon>Pseudomonadati</taxon>
        <taxon>Planctomycetota</taxon>
        <taxon>Planctomycetia</taxon>
        <taxon>Planctomycetales</taxon>
        <taxon>Planctomycetaceae</taxon>
        <taxon>Stratiformator</taxon>
    </lineage>
</organism>
<dbReference type="SUPFAM" id="SSF69118">
    <property type="entry name" value="AhpD-like"/>
    <property type="match status" value="1"/>
</dbReference>
<proteinExistence type="predicted"/>
<dbReference type="InterPro" id="IPR029032">
    <property type="entry name" value="AhpD-like"/>
</dbReference>
<gene>
    <name evidence="2" type="ORF">Pan189_43180</name>
</gene>
<evidence type="ECO:0000259" key="1">
    <source>
        <dbReference type="Pfam" id="PF02627"/>
    </source>
</evidence>
<dbReference type="InterPro" id="IPR003779">
    <property type="entry name" value="CMD-like"/>
</dbReference>
<dbReference type="KEGG" id="svp:Pan189_43180"/>
<dbReference type="Gene3D" id="1.20.1290.10">
    <property type="entry name" value="AhpD-like"/>
    <property type="match status" value="1"/>
</dbReference>
<dbReference type="RefSeq" id="WP_145366014.1">
    <property type="nucleotide sequence ID" value="NZ_CP036268.1"/>
</dbReference>
<dbReference type="PANTHER" id="PTHR35446:SF3">
    <property type="entry name" value="CMD DOMAIN-CONTAINING PROTEIN"/>
    <property type="match status" value="1"/>
</dbReference>
<reference evidence="2 3" key="1">
    <citation type="submission" date="2019-02" db="EMBL/GenBank/DDBJ databases">
        <title>Deep-cultivation of Planctomycetes and their phenomic and genomic characterization uncovers novel biology.</title>
        <authorList>
            <person name="Wiegand S."/>
            <person name="Jogler M."/>
            <person name="Boedeker C."/>
            <person name="Pinto D."/>
            <person name="Vollmers J."/>
            <person name="Rivas-Marin E."/>
            <person name="Kohn T."/>
            <person name="Peeters S.H."/>
            <person name="Heuer A."/>
            <person name="Rast P."/>
            <person name="Oberbeckmann S."/>
            <person name="Bunk B."/>
            <person name="Jeske O."/>
            <person name="Meyerdierks A."/>
            <person name="Storesund J.E."/>
            <person name="Kallscheuer N."/>
            <person name="Luecker S."/>
            <person name="Lage O.M."/>
            <person name="Pohl T."/>
            <person name="Merkel B.J."/>
            <person name="Hornburger P."/>
            <person name="Mueller R.-W."/>
            <person name="Bruemmer F."/>
            <person name="Labrenz M."/>
            <person name="Spormann A.M."/>
            <person name="Op den Camp H."/>
            <person name="Overmann J."/>
            <person name="Amann R."/>
            <person name="Jetten M.S.M."/>
            <person name="Mascher T."/>
            <person name="Medema M.H."/>
            <person name="Devos D.P."/>
            <person name="Kaster A.-K."/>
            <person name="Ovreas L."/>
            <person name="Rohde M."/>
            <person name="Galperin M.Y."/>
            <person name="Jogler C."/>
        </authorList>
    </citation>
    <scope>NUCLEOTIDE SEQUENCE [LARGE SCALE GENOMIC DNA]</scope>
    <source>
        <strain evidence="2 3">Pan189</strain>
    </source>
</reference>
<dbReference type="EMBL" id="CP036268">
    <property type="protein sequence ID" value="QDT39906.1"/>
    <property type="molecule type" value="Genomic_DNA"/>
</dbReference>
<dbReference type="Pfam" id="PF02627">
    <property type="entry name" value="CMD"/>
    <property type="match status" value="1"/>
</dbReference>
<sequence>MADFIRHTHDTVSDAGQAAFQKAEQTWGMIPNLIRFQAEAPAVADAYMTMHGIFSKQTSFSPTEQQVVLMTSNFENDCHYCMAAHSMIAEKNGMPEDVLRALREATPIADPKLEALREFSRKVVVNRGWVEEADISDFLDAGWTKQQVLEVILGVSFKVLSNYTNHVVETPVDKPFEGHAWTKPVDAAV</sequence>
<name>A0A517R7P5_9PLAN</name>
<evidence type="ECO:0000313" key="3">
    <source>
        <dbReference type="Proteomes" id="UP000317318"/>
    </source>
</evidence>
<dbReference type="PANTHER" id="PTHR35446">
    <property type="entry name" value="SI:CH211-175M2.5"/>
    <property type="match status" value="1"/>
</dbReference>
<accession>A0A517R7P5</accession>
<dbReference type="AlphaFoldDB" id="A0A517R7P5"/>
<dbReference type="Proteomes" id="UP000317318">
    <property type="component" value="Chromosome"/>
</dbReference>